<feature type="transmembrane region" description="Helical" evidence="5">
    <location>
        <begin position="404"/>
        <end position="423"/>
    </location>
</feature>
<evidence type="ECO:0000256" key="4">
    <source>
        <dbReference type="ARBA" id="ARBA00023136"/>
    </source>
</evidence>
<feature type="transmembrane region" description="Helical" evidence="5">
    <location>
        <begin position="132"/>
        <end position="160"/>
    </location>
</feature>
<dbReference type="Proteomes" id="UP001305779">
    <property type="component" value="Unassembled WGS sequence"/>
</dbReference>
<feature type="transmembrane region" description="Helical" evidence="5">
    <location>
        <begin position="80"/>
        <end position="100"/>
    </location>
</feature>
<dbReference type="PANTHER" id="PTHR23294:SF59">
    <property type="entry name" value="UNC93-LIKE PROTEIN C922.05C"/>
    <property type="match status" value="1"/>
</dbReference>
<dbReference type="EMBL" id="JAXOVC010000008">
    <property type="protein sequence ID" value="KAK4497844.1"/>
    <property type="molecule type" value="Genomic_DNA"/>
</dbReference>
<gene>
    <name evidence="6" type="ORF">PRZ48_010498</name>
</gene>
<keyword evidence="2 5" id="KW-0812">Transmembrane</keyword>
<dbReference type="PANTHER" id="PTHR23294">
    <property type="entry name" value="ET TRANSLATION PRODUCT-RELATED"/>
    <property type="match status" value="1"/>
</dbReference>
<dbReference type="Pfam" id="PF05978">
    <property type="entry name" value="UNC-93"/>
    <property type="match status" value="1"/>
</dbReference>
<comment type="caution">
    <text evidence="6">The sequence shown here is derived from an EMBL/GenBank/DDBJ whole genome shotgun (WGS) entry which is preliminary data.</text>
</comment>
<accession>A0ABR0E8T6</accession>
<evidence type="ECO:0008006" key="8">
    <source>
        <dbReference type="Google" id="ProtNLM"/>
    </source>
</evidence>
<dbReference type="InterPro" id="IPR051617">
    <property type="entry name" value="UNC-93-like_regulator"/>
</dbReference>
<feature type="transmembrane region" description="Helical" evidence="5">
    <location>
        <begin position="258"/>
        <end position="276"/>
    </location>
</feature>
<comment type="subcellular location">
    <subcellularLocation>
        <location evidence="1">Membrane</location>
        <topology evidence="1">Multi-pass membrane protein</topology>
    </subcellularLocation>
</comment>
<evidence type="ECO:0000256" key="2">
    <source>
        <dbReference type="ARBA" id="ARBA00022692"/>
    </source>
</evidence>
<feature type="transmembrane region" description="Helical" evidence="5">
    <location>
        <begin position="324"/>
        <end position="346"/>
    </location>
</feature>
<keyword evidence="7" id="KW-1185">Reference proteome</keyword>
<feature type="transmembrane region" description="Helical" evidence="5">
    <location>
        <begin position="296"/>
        <end position="312"/>
    </location>
</feature>
<feature type="transmembrane region" description="Helical" evidence="5">
    <location>
        <begin position="107"/>
        <end position="126"/>
    </location>
</feature>
<dbReference type="SUPFAM" id="SSF103473">
    <property type="entry name" value="MFS general substrate transporter"/>
    <property type="match status" value="1"/>
</dbReference>
<dbReference type="InterPro" id="IPR010291">
    <property type="entry name" value="Ion_channel_UNC-93"/>
</dbReference>
<evidence type="ECO:0000256" key="1">
    <source>
        <dbReference type="ARBA" id="ARBA00004141"/>
    </source>
</evidence>
<sequence>MGTQDDLASQTTARLPWLRLSKFVSQISIAPLHILTRALSPSVQIVIISASLFFNPGLYLAVTLLGAGGGRPSSTTMSNVANGVLYGVFTFSAIGAGSLLNTIGPRWTLLFGITGHPIYQGALWYFDVYGHLWFPVFAGAYLGLSAGCLWTTAMFAATAYPEERDKGRWRSIQWTLNVSGSAVGAAVALGISWNSGREGVPHSVYIVFIVLQCCSMALTLCVKSPSQLRRRDGTALARFDRMSLVETLRVTGRLFNDWRVLILLPAFFTPEIFFPFQSSMNAYVFNLRTRTLNTLLNNLIQIPITLGLGFLLDNEKLGSRRRRAIIGITIDMIWITGTYIAQTIWLSSWNFDRSVPGPSIDCTDPAYAGAVVIYMLYAAQYGIFQNMVIYVIGTLTNEPRKTAALGGLFVGVLSAGTAVSFGVDATSQPYENENAAYFALSLITWPILYFVAWKYTTATNYFLEDNVIAPNYVRKEMGVEGFPPTTTEEEVEQVDKGKVMK</sequence>
<evidence type="ECO:0000313" key="7">
    <source>
        <dbReference type="Proteomes" id="UP001305779"/>
    </source>
</evidence>
<evidence type="ECO:0000256" key="5">
    <source>
        <dbReference type="SAM" id="Phobius"/>
    </source>
</evidence>
<evidence type="ECO:0000313" key="6">
    <source>
        <dbReference type="EMBL" id="KAK4497844.1"/>
    </source>
</evidence>
<keyword evidence="3 5" id="KW-1133">Transmembrane helix</keyword>
<feature type="transmembrane region" description="Helical" evidence="5">
    <location>
        <begin position="172"/>
        <end position="191"/>
    </location>
</feature>
<protein>
    <recommendedName>
        <fullName evidence="8">Membrane transporter</fullName>
    </recommendedName>
</protein>
<keyword evidence="4 5" id="KW-0472">Membrane</keyword>
<feature type="transmembrane region" description="Helical" evidence="5">
    <location>
        <begin position="366"/>
        <end position="392"/>
    </location>
</feature>
<evidence type="ECO:0000256" key="3">
    <source>
        <dbReference type="ARBA" id="ARBA00022989"/>
    </source>
</evidence>
<dbReference type="InterPro" id="IPR036259">
    <property type="entry name" value="MFS_trans_sf"/>
</dbReference>
<feature type="transmembrane region" description="Helical" evidence="5">
    <location>
        <begin position="435"/>
        <end position="453"/>
    </location>
</feature>
<dbReference type="Gene3D" id="1.20.1250.20">
    <property type="entry name" value="MFS general substrate transporter like domains"/>
    <property type="match status" value="1"/>
</dbReference>
<feature type="transmembrane region" description="Helical" evidence="5">
    <location>
        <begin position="203"/>
        <end position="222"/>
    </location>
</feature>
<organism evidence="6 7">
    <name type="scientific">Zasmidium cellare</name>
    <name type="common">Wine cellar mold</name>
    <name type="synonym">Racodium cellare</name>
    <dbReference type="NCBI Taxonomy" id="395010"/>
    <lineage>
        <taxon>Eukaryota</taxon>
        <taxon>Fungi</taxon>
        <taxon>Dikarya</taxon>
        <taxon>Ascomycota</taxon>
        <taxon>Pezizomycotina</taxon>
        <taxon>Dothideomycetes</taxon>
        <taxon>Dothideomycetidae</taxon>
        <taxon>Mycosphaerellales</taxon>
        <taxon>Mycosphaerellaceae</taxon>
        <taxon>Zasmidium</taxon>
    </lineage>
</organism>
<reference evidence="6 7" key="1">
    <citation type="journal article" date="2023" name="G3 (Bethesda)">
        <title>A chromosome-level genome assembly of Zasmidium syzygii isolated from banana leaves.</title>
        <authorList>
            <person name="van Westerhoven A.C."/>
            <person name="Mehrabi R."/>
            <person name="Talebi R."/>
            <person name="Steentjes M.B.F."/>
            <person name="Corcolon B."/>
            <person name="Chong P.A."/>
            <person name="Kema G.H.J."/>
            <person name="Seidl M.F."/>
        </authorList>
    </citation>
    <scope>NUCLEOTIDE SEQUENCE [LARGE SCALE GENOMIC DNA]</scope>
    <source>
        <strain evidence="6 7">P124</strain>
    </source>
</reference>
<name>A0ABR0E8T6_ZASCE</name>
<proteinExistence type="predicted"/>
<feature type="transmembrane region" description="Helical" evidence="5">
    <location>
        <begin position="45"/>
        <end position="68"/>
    </location>
</feature>